<reference evidence="1 2" key="1">
    <citation type="journal article" date="2008" name="PLoS ONE">
        <title>Environmental adaptation: genomic analysis of the piezotolerant and psychrotolerant deep-sea iron reducing bacterium Shewanella piezotolerans WP3.</title>
        <authorList>
            <person name="Wang F."/>
            <person name="Wang J."/>
            <person name="Jian H."/>
            <person name="Zhang B."/>
            <person name="Li S."/>
            <person name="Wang F."/>
            <person name="Zeng X."/>
            <person name="Gao L."/>
            <person name="Bartlett D.H."/>
            <person name="Yu J."/>
            <person name="Hu S."/>
            <person name="Xiao X."/>
        </authorList>
    </citation>
    <scope>NUCLEOTIDE SEQUENCE [LARGE SCALE GENOMIC DNA]</scope>
    <source>
        <strain evidence="2">WP3 / JCM 13877</strain>
    </source>
</reference>
<organism evidence="1 2">
    <name type="scientific">Shewanella piezotolerans (strain WP3 / JCM 13877)</name>
    <dbReference type="NCBI Taxonomy" id="225849"/>
    <lineage>
        <taxon>Bacteria</taxon>
        <taxon>Pseudomonadati</taxon>
        <taxon>Pseudomonadota</taxon>
        <taxon>Gammaproteobacteria</taxon>
        <taxon>Alteromonadales</taxon>
        <taxon>Shewanellaceae</taxon>
        <taxon>Shewanella</taxon>
    </lineage>
</organism>
<dbReference type="HOGENOM" id="CLU_3405390_0_0_6"/>
<dbReference type="STRING" id="225849.swp_1826"/>
<dbReference type="EMBL" id="CP000472">
    <property type="protein sequence ID" value="ACJ28590.1"/>
    <property type="molecule type" value="Genomic_DNA"/>
</dbReference>
<evidence type="ECO:0000313" key="2">
    <source>
        <dbReference type="Proteomes" id="UP000000753"/>
    </source>
</evidence>
<dbReference type="Proteomes" id="UP000000753">
    <property type="component" value="Chromosome"/>
</dbReference>
<sequence length="30" mass="3317">MSDINLVSALPNCSIFGAQKRQLKLPFLLV</sequence>
<proteinExistence type="predicted"/>
<accession>B8CLD9</accession>
<keyword evidence="2" id="KW-1185">Reference proteome</keyword>
<gene>
    <name evidence="1" type="ordered locus">swp_1826</name>
</gene>
<evidence type="ECO:0000313" key="1">
    <source>
        <dbReference type="EMBL" id="ACJ28590.1"/>
    </source>
</evidence>
<protein>
    <submittedName>
        <fullName evidence="1">Uncharacterized protein</fullName>
    </submittedName>
</protein>
<name>B8CLD9_SHEPW</name>
<dbReference type="KEGG" id="swp:swp_1826"/>
<dbReference type="AlphaFoldDB" id="B8CLD9"/>